<keyword evidence="3 7" id="KW-0479">Metal-binding</keyword>
<accession>A0A398CUA0</accession>
<protein>
    <recommendedName>
        <fullName evidence="7">Endoribonuclease YbeY</fullName>
        <ecNumber evidence="7">3.1.-.-</ecNumber>
    </recommendedName>
</protein>
<sequence>MKEPDLSVHCRVELSDPGWQVDSKALVVLVARIARLIQPEIMAIPGVRHAVAISCYFVPGSQMRELNRDHRGSDSITDMLSFPLGYAAPGTGWVLGDIVICMDAVEGKAISSGNELDDQLAFSLVHSLLHLVGFDHTLEHDRALMEHREEVVFATIAQGHCSHVARRPA</sequence>
<comment type="similarity">
    <text evidence="1 7">Belongs to the endoribonuclease YbeY family.</text>
</comment>
<dbReference type="PANTHER" id="PTHR46986:SF1">
    <property type="entry name" value="ENDORIBONUCLEASE YBEY, CHLOROPLASTIC"/>
    <property type="match status" value="1"/>
</dbReference>
<dbReference type="NCBIfam" id="TIGR00043">
    <property type="entry name" value="rRNA maturation RNase YbeY"/>
    <property type="match status" value="1"/>
</dbReference>
<dbReference type="GO" id="GO:0006364">
    <property type="term" value="P:rRNA processing"/>
    <property type="evidence" value="ECO:0007669"/>
    <property type="project" value="UniProtKB-UniRule"/>
</dbReference>
<keyword evidence="4 7" id="KW-0255">Endonuclease</keyword>
<evidence type="ECO:0000256" key="3">
    <source>
        <dbReference type="ARBA" id="ARBA00022723"/>
    </source>
</evidence>
<keyword evidence="6 7" id="KW-0862">Zinc</keyword>
<dbReference type="GO" id="GO:0005737">
    <property type="term" value="C:cytoplasm"/>
    <property type="evidence" value="ECO:0007669"/>
    <property type="project" value="UniProtKB-SubCell"/>
</dbReference>
<gene>
    <name evidence="7 8" type="primary">ybeY</name>
    <name evidence="8" type="ORF">SMC7_03660</name>
</gene>
<proteinExistence type="inferred from homology"/>
<name>A0A398CUA0_9BACT</name>
<dbReference type="InterPro" id="IPR002036">
    <property type="entry name" value="YbeY"/>
</dbReference>
<keyword evidence="5 7" id="KW-0378">Hydrolase</keyword>
<feature type="binding site" evidence="7">
    <location>
        <position position="126"/>
    </location>
    <ligand>
        <name>Zn(2+)</name>
        <dbReference type="ChEBI" id="CHEBI:29105"/>
        <note>catalytic</note>
    </ligand>
</feature>
<comment type="cofactor">
    <cofactor evidence="7">
        <name>Zn(2+)</name>
        <dbReference type="ChEBI" id="CHEBI:29105"/>
    </cofactor>
    <text evidence="7">Binds 1 zinc ion.</text>
</comment>
<dbReference type="Pfam" id="PF02130">
    <property type="entry name" value="YbeY"/>
    <property type="match status" value="1"/>
</dbReference>
<evidence type="ECO:0000256" key="7">
    <source>
        <dbReference type="HAMAP-Rule" id="MF_00009"/>
    </source>
</evidence>
<evidence type="ECO:0000256" key="2">
    <source>
        <dbReference type="ARBA" id="ARBA00022722"/>
    </source>
</evidence>
<evidence type="ECO:0000313" key="8">
    <source>
        <dbReference type="EMBL" id="RIE06232.1"/>
    </source>
</evidence>
<dbReference type="GO" id="GO:0004521">
    <property type="term" value="F:RNA endonuclease activity"/>
    <property type="evidence" value="ECO:0007669"/>
    <property type="project" value="UniProtKB-UniRule"/>
</dbReference>
<dbReference type="AlphaFoldDB" id="A0A398CUA0"/>
<keyword evidence="9" id="KW-1185">Reference proteome</keyword>
<dbReference type="OrthoDB" id="9807740at2"/>
<keyword evidence="7" id="KW-0698">rRNA processing</keyword>
<dbReference type="EC" id="3.1.-.-" evidence="7"/>
<dbReference type="HAMAP" id="MF_00009">
    <property type="entry name" value="Endoribonucl_YbeY"/>
    <property type="match status" value="1"/>
</dbReference>
<reference evidence="8 9" key="1">
    <citation type="submission" date="2018-09" db="EMBL/GenBank/DDBJ databases">
        <title>Discovery and Ecogenomic Context for Candidatus Cryosericales, a Global Caldiserica Order Active in Thawing Permafrost.</title>
        <authorList>
            <person name="Martinez M.A."/>
            <person name="Woodcroft B.J."/>
            <person name="Ignacio Espinoza J.C."/>
            <person name="Zayed A."/>
            <person name="Singleton C.M."/>
            <person name="Boyd J."/>
            <person name="Li Y.-F."/>
            <person name="Purvine S."/>
            <person name="Maughan H."/>
            <person name="Hodgkins S.B."/>
            <person name="Anderson D."/>
            <person name="Sederholm M."/>
            <person name="Temperton B."/>
            <person name="Saleska S.R."/>
            <person name="Tyson G.W."/>
            <person name="Rich V.I."/>
        </authorList>
    </citation>
    <scope>NUCLEOTIDE SEQUENCE [LARGE SCALE GENOMIC DNA]</scope>
    <source>
        <strain evidence="8 9">SMC7</strain>
    </source>
</reference>
<dbReference type="InterPro" id="IPR020549">
    <property type="entry name" value="YbeY_CS"/>
</dbReference>
<comment type="function">
    <text evidence="7">Single strand-specific metallo-endoribonuclease involved in late-stage 70S ribosome quality control and in maturation of the 3' terminus of the 16S rRNA.</text>
</comment>
<evidence type="ECO:0000256" key="6">
    <source>
        <dbReference type="ARBA" id="ARBA00022833"/>
    </source>
</evidence>
<dbReference type="SUPFAM" id="SSF55486">
    <property type="entry name" value="Metalloproteases ('zincins'), catalytic domain"/>
    <property type="match status" value="1"/>
</dbReference>
<comment type="subcellular location">
    <subcellularLocation>
        <location evidence="7">Cytoplasm</location>
    </subcellularLocation>
</comment>
<dbReference type="Proteomes" id="UP000266328">
    <property type="component" value="Unassembled WGS sequence"/>
</dbReference>
<keyword evidence="7" id="KW-0963">Cytoplasm</keyword>
<dbReference type="Gene3D" id="3.40.390.30">
    <property type="entry name" value="Metalloproteases ('zincins'), catalytic domain"/>
    <property type="match status" value="1"/>
</dbReference>
<dbReference type="RefSeq" id="WP_119089007.1">
    <property type="nucleotide sequence ID" value="NZ_QXIS01000020.1"/>
</dbReference>
<dbReference type="EMBL" id="QXIS01000020">
    <property type="protein sequence ID" value="RIE06232.1"/>
    <property type="molecule type" value="Genomic_DNA"/>
</dbReference>
<evidence type="ECO:0000256" key="4">
    <source>
        <dbReference type="ARBA" id="ARBA00022759"/>
    </source>
</evidence>
<keyword evidence="2 7" id="KW-0540">Nuclease</keyword>
<evidence type="ECO:0000256" key="1">
    <source>
        <dbReference type="ARBA" id="ARBA00010875"/>
    </source>
</evidence>
<dbReference type="PROSITE" id="PS01306">
    <property type="entry name" value="UPF0054"/>
    <property type="match status" value="1"/>
</dbReference>
<dbReference type="PANTHER" id="PTHR46986">
    <property type="entry name" value="ENDORIBONUCLEASE YBEY, CHLOROPLASTIC"/>
    <property type="match status" value="1"/>
</dbReference>
<dbReference type="GO" id="GO:0004222">
    <property type="term" value="F:metalloendopeptidase activity"/>
    <property type="evidence" value="ECO:0007669"/>
    <property type="project" value="InterPro"/>
</dbReference>
<organism evidence="8 9">
    <name type="scientific">Candidatus Cryosericum terrychapinii</name>
    <dbReference type="NCBI Taxonomy" id="2290919"/>
    <lineage>
        <taxon>Bacteria</taxon>
        <taxon>Pseudomonadati</taxon>
        <taxon>Caldisericota/Cryosericota group</taxon>
        <taxon>Candidatus Cryosericota</taxon>
        <taxon>Candidatus Cryosericia</taxon>
        <taxon>Candidatus Cryosericales</taxon>
        <taxon>Candidatus Cryosericaceae</taxon>
        <taxon>Candidatus Cryosericum</taxon>
    </lineage>
</organism>
<dbReference type="InterPro" id="IPR023091">
    <property type="entry name" value="MetalPrtase_cat_dom_sf_prd"/>
</dbReference>
<dbReference type="GO" id="GO:0008270">
    <property type="term" value="F:zinc ion binding"/>
    <property type="evidence" value="ECO:0007669"/>
    <property type="project" value="UniProtKB-UniRule"/>
</dbReference>
<feature type="binding site" evidence="7">
    <location>
        <position position="130"/>
    </location>
    <ligand>
        <name>Zn(2+)</name>
        <dbReference type="ChEBI" id="CHEBI:29105"/>
        <note>catalytic</note>
    </ligand>
</feature>
<keyword evidence="7" id="KW-0690">Ribosome biogenesis</keyword>
<evidence type="ECO:0000256" key="5">
    <source>
        <dbReference type="ARBA" id="ARBA00022801"/>
    </source>
</evidence>
<comment type="caution">
    <text evidence="8">The sequence shown here is derived from an EMBL/GenBank/DDBJ whole genome shotgun (WGS) entry which is preliminary data.</text>
</comment>
<evidence type="ECO:0000313" key="9">
    <source>
        <dbReference type="Proteomes" id="UP000266328"/>
    </source>
</evidence>
<feature type="binding site" evidence="7">
    <location>
        <position position="136"/>
    </location>
    <ligand>
        <name>Zn(2+)</name>
        <dbReference type="ChEBI" id="CHEBI:29105"/>
        <note>catalytic</note>
    </ligand>
</feature>